<evidence type="ECO:0000256" key="3">
    <source>
        <dbReference type="RuleBase" id="RU000363"/>
    </source>
</evidence>
<dbReference type="EMBL" id="FUKO01000023">
    <property type="protein sequence ID" value="SJN40001.1"/>
    <property type="molecule type" value="Genomic_DNA"/>
</dbReference>
<name>A0A1R4K6E0_9MICO</name>
<dbReference type="Proteomes" id="UP000196320">
    <property type="component" value="Unassembled WGS sequence"/>
</dbReference>
<evidence type="ECO:0000256" key="1">
    <source>
        <dbReference type="ARBA" id="ARBA00006484"/>
    </source>
</evidence>
<dbReference type="PRINTS" id="PR00081">
    <property type="entry name" value="GDHRDH"/>
</dbReference>
<dbReference type="Gene3D" id="3.40.50.720">
    <property type="entry name" value="NAD(P)-binding Rossmann-like Domain"/>
    <property type="match status" value="1"/>
</dbReference>
<gene>
    <name evidence="5" type="ORF">FM104_10765</name>
</gene>
<evidence type="ECO:0000313" key="5">
    <source>
        <dbReference type="EMBL" id="SJN40001.1"/>
    </source>
</evidence>
<dbReference type="SMART" id="SM00822">
    <property type="entry name" value="PKS_KR"/>
    <property type="match status" value="1"/>
</dbReference>
<dbReference type="PANTHER" id="PTHR43391:SF82">
    <property type="entry name" value="OXIDOREDUCTASE SADH-RELATED"/>
    <property type="match status" value="1"/>
</dbReference>
<evidence type="ECO:0000256" key="2">
    <source>
        <dbReference type="ARBA" id="ARBA00023002"/>
    </source>
</evidence>
<evidence type="ECO:0000313" key="6">
    <source>
        <dbReference type="Proteomes" id="UP000196320"/>
    </source>
</evidence>
<organism evidence="5 6">
    <name type="scientific">Microbacterium esteraromaticum</name>
    <dbReference type="NCBI Taxonomy" id="57043"/>
    <lineage>
        <taxon>Bacteria</taxon>
        <taxon>Bacillati</taxon>
        <taxon>Actinomycetota</taxon>
        <taxon>Actinomycetes</taxon>
        <taxon>Micrococcales</taxon>
        <taxon>Microbacteriaceae</taxon>
        <taxon>Microbacterium</taxon>
    </lineage>
</organism>
<dbReference type="InterPro" id="IPR036291">
    <property type="entry name" value="NAD(P)-bd_dom_sf"/>
</dbReference>
<dbReference type="SUPFAM" id="SSF51735">
    <property type="entry name" value="NAD(P)-binding Rossmann-fold domains"/>
    <property type="match status" value="1"/>
</dbReference>
<dbReference type="InterPro" id="IPR057326">
    <property type="entry name" value="KR_dom"/>
</dbReference>
<protein>
    <submittedName>
        <fullName evidence="5">Short-chain dehydrogenase/reductase SDR</fullName>
    </submittedName>
</protein>
<dbReference type="OrthoDB" id="9792003at2"/>
<dbReference type="CDD" id="cd05233">
    <property type="entry name" value="SDR_c"/>
    <property type="match status" value="1"/>
</dbReference>
<feature type="domain" description="Ketoreductase" evidence="4">
    <location>
        <begin position="11"/>
        <end position="193"/>
    </location>
</feature>
<keyword evidence="2" id="KW-0560">Oxidoreductase</keyword>
<evidence type="ECO:0000259" key="4">
    <source>
        <dbReference type="SMART" id="SM00822"/>
    </source>
</evidence>
<proteinExistence type="inferred from homology"/>
<dbReference type="PANTHER" id="PTHR43391">
    <property type="entry name" value="RETINOL DEHYDROGENASE-RELATED"/>
    <property type="match status" value="1"/>
</dbReference>
<dbReference type="RefSeq" id="WP_087132229.1">
    <property type="nucleotide sequence ID" value="NZ_FUKO01000023.1"/>
</dbReference>
<sequence length="248" mass="25581">MSAELRDLTDTVVVVTGAGSGIGAETVGQLLEAGARVVSGDISAAGLDSLRAKHGDECLRTVVADVADSDACEKLLHTGVAAWGRVDSVISNAGIGFFGGVLDAEETQVRAMAQVNFLGTVWLSRAALRHFRERSGGGDVIVLGSVAGLGSGGGGEAIYAATKAAQMQFATSLDREVRHEGIRVSVVAPAGVNTSFAAATGRFGDLNPADADFLHTADVAHALVSTLRQPRRIRTALWSLWSVSEPNG</sequence>
<dbReference type="InterPro" id="IPR002347">
    <property type="entry name" value="SDR_fam"/>
</dbReference>
<accession>A0A1R4K6E0</accession>
<reference evidence="5 6" key="1">
    <citation type="submission" date="2017-02" db="EMBL/GenBank/DDBJ databases">
        <authorList>
            <person name="Peterson S.W."/>
        </authorList>
    </citation>
    <scope>NUCLEOTIDE SEQUENCE [LARGE SCALE GENOMIC DNA]</scope>
    <source>
        <strain evidence="5 6">B Mb 05.01</strain>
    </source>
</reference>
<dbReference type="PRINTS" id="PR00080">
    <property type="entry name" value="SDRFAMILY"/>
</dbReference>
<comment type="similarity">
    <text evidence="1 3">Belongs to the short-chain dehydrogenases/reductases (SDR) family.</text>
</comment>
<dbReference type="GO" id="GO:0016491">
    <property type="term" value="F:oxidoreductase activity"/>
    <property type="evidence" value="ECO:0007669"/>
    <property type="project" value="UniProtKB-KW"/>
</dbReference>
<dbReference type="Pfam" id="PF00106">
    <property type="entry name" value="adh_short"/>
    <property type="match status" value="1"/>
</dbReference>
<dbReference type="AlphaFoldDB" id="A0A1R4K6E0"/>
<keyword evidence="6" id="KW-1185">Reference proteome</keyword>